<evidence type="ECO:0000256" key="1">
    <source>
        <dbReference type="SAM" id="MobiDB-lite"/>
    </source>
</evidence>
<dbReference type="Proteomes" id="UP000186817">
    <property type="component" value="Unassembled WGS sequence"/>
</dbReference>
<feature type="region of interest" description="Disordered" evidence="1">
    <location>
        <begin position="103"/>
        <end position="125"/>
    </location>
</feature>
<comment type="caution">
    <text evidence="2">The sequence shown here is derived from an EMBL/GenBank/DDBJ whole genome shotgun (WGS) entry which is preliminary data.</text>
</comment>
<protein>
    <submittedName>
        <fullName evidence="2">Uncharacterized protein</fullName>
    </submittedName>
</protein>
<organism evidence="2 3">
    <name type="scientific">Symbiodinium microadriaticum</name>
    <name type="common">Dinoflagellate</name>
    <name type="synonym">Zooxanthella microadriatica</name>
    <dbReference type="NCBI Taxonomy" id="2951"/>
    <lineage>
        <taxon>Eukaryota</taxon>
        <taxon>Sar</taxon>
        <taxon>Alveolata</taxon>
        <taxon>Dinophyceae</taxon>
        <taxon>Suessiales</taxon>
        <taxon>Symbiodiniaceae</taxon>
        <taxon>Symbiodinium</taxon>
    </lineage>
</organism>
<evidence type="ECO:0000313" key="2">
    <source>
        <dbReference type="EMBL" id="OLP99683.1"/>
    </source>
</evidence>
<evidence type="ECO:0000313" key="3">
    <source>
        <dbReference type="Proteomes" id="UP000186817"/>
    </source>
</evidence>
<name>A0A1Q9DWX8_SYMMI</name>
<dbReference type="OrthoDB" id="10409653at2759"/>
<dbReference type="AlphaFoldDB" id="A0A1Q9DWX8"/>
<sequence length="268" mass="29442">MELLVARCVQDVDGQEGLRLGLWVAEVFLRLCGPEQHLGREAKKSMIATPRTNAPNSARNRESRLLAGGRLVLGAHAEAGTNSLPPKAEANQDQDEVDFRQMRKQVKQQQEKYYAERRPSRTNSQKPENIISEVPLSARSLTRGNRATAVTAAAVLGGQQLGGVGVDPICFDYGAATRKLREKAQAEKEGQMMDDPAAAKTREMVTFLTSQGLSGPIRAYAKALALQGVTEPRTLIESDAPRLSKMLNFAEFECTDELLLLDALRQLR</sequence>
<reference evidence="2 3" key="1">
    <citation type="submission" date="2016-02" db="EMBL/GenBank/DDBJ databases">
        <title>Genome analysis of coral dinoflagellate symbionts highlights evolutionary adaptations to a symbiotic lifestyle.</title>
        <authorList>
            <person name="Aranda M."/>
            <person name="Li Y."/>
            <person name="Liew Y.J."/>
            <person name="Baumgarten S."/>
            <person name="Simakov O."/>
            <person name="Wilson M."/>
            <person name="Piel J."/>
            <person name="Ashoor H."/>
            <person name="Bougouffa S."/>
            <person name="Bajic V.B."/>
            <person name="Ryu T."/>
            <person name="Ravasi T."/>
            <person name="Bayer T."/>
            <person name="Micklem G."/>
            <person name="Kim H."/>
            <person name="Bhak J."/>
            <person name="Lajeunesse T.C."/>
            <person name="Voolstra C.R."/>
        </authorList>
    </citation>
    <scope>NUCLEOTIDE SEQUENCE [LARGE SCALE GENOMIC DNA]</scope>
    <source>
        <strain evidence="2 3">CCMP2467</strain>
    </source>
</reference>
<feature type="compositionally biased region" description="Basic and acidic residues" evidence="1">
    <location>
        <begin position="109"/>
        <end position="119"/>
    </location>
</feature>
<proteinExistence type="predicted"/>
<dbReference type="EMBL" id="LSRX01000353">
    <property type="protein sequence ID" value="OLP99683.1"/>
    <property type="molecule type" value="Genomic_DNA"/>
</dbReference>
<keyword evidence="3" id="KW-1185">Reference proteome</keyword>
<accession>A0A1Q9DWX8</accession>
<gene>
    <name evidence="2" type="ORF">AK812_SmicGene17742</name>
</gene>